<accession>A0A8C0H149</accession>
<reference evidence="1" key="1">
    <citation type="submission" date="2025-08" db="UniProtKB">
        <authorList>
            <consortium name="Ensembl"/>
        </authorList>
    </citation>
    <scope>IDENTIFICATION</scope>
</reference>
<name>A0A8C0H149_CHEAB</name>
<keyword evidence="2" id="KW-1185">Reference proteome</keyword>
<dbReference type="Proteomes" id="UP000694404">
    <property type="component" value="Unplaced"/>
</dbReference>
<evidence type="ECO:0000313" key="2">
    <source>
        <dbReference type="Proteomes" id="UP000694404"/>
    </source>
</evidence>
<reference evidence="1" key="2">
    <citation type="submission" date="2025-09" db="UniProtKB">
        <authorList>
            <consortium name="Ensembl"/>
        </authorList>
    </citation>
    <scope>IDENTIFICATION</scope>
</reference>
<dbReference type="AlphaFoldDB" id="A0A8C0H149"/>
<organism evidence="1 2">
    <name type="scientific">Chelonoidis abingdonii</name>
    <name type="common">Abingdon island giant tortoise</name>
    <name type="synonym">Testudo abingdonii</name>
    <dbReference type="NCBI Taxonomy" id="106734"/>
    <lineage>
        <taxon>Eukaryota</taxon>
        <taxon>Metazoa</taxon>
        <taxon>Chordata</taxon>
        <taxon>Craniata</taxon>
        <taxon>Vertebrata</taxon>
        <taxon>Euteleostomi</taxon>
        <taxon>Archelosauria</taxon>
        <taxon>Testudinata</taxon>
        <taxon>Testudines</taxon>
        <taxon>Cryptodira</taxon>
        <taxon>Durocryptodira</taxon>
        <taxon>Testudinoidea</taxon>
        <taxon>Testudinidae</taxon>
        <taxon>Chelonoidis</taxon>
    </lineage>
</organism>
<evidence type="ECO:0000313" key="1">
    <source>
        <dbReference type="Ensembl" id="ENSCABP00000016907.1"/>
    </source>
</evidence>
<proteinExistence type="predicted"/>
<dbReference type="Ensembl" id="ENSCABT00000018526.1">
    <property type="protein sequence ID" value="ENSCABP00000016907.1"/>
    <property type="gene ID" value="ENSCABG00000012549.1"/>
</dbReference>
<protein>
    <submittedName>
        <fullName evidence="1">Uncharacterized protein</fullName>
    </submittedName>
</protein>
<sequence length="88" mass="9319">QPRLGGSLPLAMEIYPFRLAPLGGPVLYKEGVWLPLCSCLPSPGSAASGHIPMPKVTVRHKALGVVTSGSSNLLRGQAISHNRHLTVR</sequence>